<reference evidence="3" key="1">
    <citation type="submission" date="2021-09" db="EMBL/GenBank/DDBJ databases">
        <authorList>
            <person name="Wu T."/>
            <person name="Guo S.Z."/>
        </authorList>
    </citation>
    <scope>NUCLEOTIDE SEQUENCE</scope>
    <source>
        <strain evidence="3">RSS-23</strain>
    </source>
</reference>
<feature type="signal peptide" evidence="1">
    <location>
        <begin position="1"/>
        <end position="24"/>
    </location>
</feature>
<dbReference type="Proteomes" id="UP001430290">
    <property type="component" value="Unassembled WGS sequence"/>
</dbReference>
<accession>A0ABS7TB66</accession>
<feature type="domain" description="DUF4136" evidence="2">
    <location>
        <begin position="29"/>
        <end position="188"/>
    </location>
</feature>
<evidence type="ECO:0000256" key="1">
    <source>
        <dbReference type="SAM" id="SignalP"/>
    </source>
</evidence>
<dbReference type="Pfam" id="PF13590">
    <property type="entry name" value="DUF4136"/>
    <property type="match status" value="1"/>
</dbReference>
<dbReference type="EMBL" id="JAIQDJ010000001">
    <property type="protein sequence ID" value="MBZ4185082.1"/>
    <property type="molecule type" value="Genomic_DNA"/>
</dbReference>
<dbReference type="PROSITE" id="PS51257">
    <property type="entry name" value="PROKAR_LIPOPROTEIN"/>
    <property type="match status" value="1"/>
</dbReference>
<dbReference type="RefSeq" id="WP_223626191.1">
    <property type="nucleotide sequence ID" value="NZ_JAIQDJ010000001.1"/>
</dbReference>
<name>A0ABS7TB66_9GAMM</name>
<keyword evidence="4" id="KW-1185">Reference proteome</keyword>
<protein>
    <submittedName>
        <fullName evidence="3">DUF4136 domain-containing protein</fullName>
    </submittedName>
</protein>
<evidence type="ECO:0000259" key="2">
    <source>
        <dbReference type="Pfam" id="PF13590"/>
    </source>
</evidence>
<proteinExistence type="predicted"/>
<keyword evidence="1" id="KW-0732">Signal</keyword>
<dbReference type="InterPro" id="IPR025411">
    <property type="entry name" value="DUF4136"/>
</dbReference>
<gene>
    <name evidence="3" type="ORF">K7B09_01915</name>
</gene>
<comment type="caution">
    <text evidence="3">The sequence shown here is derived from an EMBL/GenBank/DDBJ whole genome shotgun (WGS) entry which is preliminary data.</text>
</comment>
<feature type="chain" id="PRO_5046859323" evidence="1">
    <location>
        <begin position="25"/>
        <end position="194"/>
    </location>
</feature>
<evidence type="ECO:0000313" key="3">
    <source>
        <dbReference type="EMBL" id="MBZ4185082.1"/>
    </source>
</evidence>
<sequence length="194" mass="21869">MLRPLRLLAATILMTSLLGLTACASGPAVRTDHDPTANFGQYQTWGFYQPIAMEQSGYSSWISERIRADVQKEMEARGYRFATSGADLLVNFQGVVEDKTAVWTVPRSDTEWFYSYRHKAYVAVPIWYDETQVSRYKEGTLTVDLVDGKRNRMVWTGSASNPVRSKQKPEQKLSEIDAAITGIFAKYPHKASGM</sequence>
<dbReference type="Gene3D" id="3.30.160.670">
    <property type="match status" value="1"/>
</dbReference>
<evidence type="ECO:0000313" key="4">
    <source>
        <dbReference type="Proteomes" id="UP001430290"/>
    </source>
</evidence>
<organism evidence="3 4">
    <name type="scientific">Thermomonas beijingensis</name>
    <dbReference type="NCBI Taxonomy" id="2872701"/>
    <lineage>
        <taxon>Bacteria</taxon>
        <taxon>Pseudomonadati</taxon>
        <taxon>Pseudomonadota</taxon>
        <taxon>Gammaproteobacteria</taxon>
        <taxon>Lysobacterales</taxon>
        <taxon>Lysobacteraceae</taxon>
        <taxon>Thermomonas</taxon>
    </lineage>
</organism>